<organism evidence="2 3">
    <name type="scientific">Rikenella microfusus</name>
    <dbReference type="NCBI Taxonomy" id="28139"/>
    <lineage>
        <taxon>Bacteria</taxon>
        <taxon>Pseudomonadati</taxon>
        <taxon>Bacteroidota</taxon>
        <taxon>Bacteroidia</taxon>
        <taxon>Bacteroidales</taxon>
        <taxon>Rikenellaceae</taxon>
        <taxon>Rikenella</taxon>
    </lineage>
</organism>
<evidence type="ECO:0000313" key="2">
    <source>
        <dbReference type="EMBL" id="SUE33580.1"/>
    </source>
</evidence>
<dbReference type="Proteomes" id="UP000255233">
    <property type="component" value="Unassembled WGS sequence"/>
</dbReference>
<accession>A0A379MRQ3</accession>
<protein>
    <submittedName>
        <fullName evidence="2">Uncharacterized protein</fullName>
    </submittedName>
</protein>
<evidence type="ECO:0000256" key="1">
    <source>
        <dbReference type="SAM" id="MobiDB-lite"/>
    </source>
</evidence>
<keyword evidence="3" id="KW-1185">Reference proteome</keyword>
<evidence type="ECO:0000313" key="3">
    <source>
        <dbReference type="Proteomes" id="UP000255233"/>
    </source>
</evidence>
<feature type="compositionally biased region" description="Polar residues" evidence="1">
    <location>
        <begin position="102"/>
        <end position="113"/>
    </location>
</feature>
<feature type="compositionally biased region" description="Polar residues" evidence="1">
    <location>
        <begin position="123"/>
        <end position="144"/>
    </location>
</feature>
<proteinExistence type="predicted"/>
<reference evidence="2 3" key="1">
    <citation type="submission" date="2018-06" db="EMBL/GenBank/DDBJ databases">
        <authorList>
            <consortium name="Pathogen Informatics"/>
            <person name="Doyle S."/>
        </authorList>
    </citation>
    <scope>NUCLEOTIDE SEQUENCE [LARGE SCALE GENOMIC DNA]</scope>
    <source>
        <strain evidence="2 3">NCTC11190</strain>
    </source>
</reference>
<sequence>MIIPSRHYRFYFINFLPPRIVPCGKAPHLVRGWEHTPALTTSLIYTKPCLTTPFGFSARGRSKHSARRILSVRCRSSKVLRPGSTFSSSKVSGEPSHEAIRQSHSFTPSSPKYSTARPEKHSCYSTTSPKSAPKNPSQPSNSILSYGLEVTQSLPPARYVPMRNELPIVSETRKPFIKAK</sequence>
<feature type="region of interest" description="Disordered" evidence="1">
    <location>
        <begin position="82"/>
        <end position="144"/>
    </location>
</feature>
<name>A0A379MRQ3_9BACT</name>
<gene>
    <name evidence="2" type="ORF">NCTC11190_00789</name>
</gene>
<dbReference type="EMBL" id="UGVL01000001">
    <property type="protein sequence ID" value="SUE33580.1"/>
    <property type="molecule type" value="Genomic_DNA"/>
</dbReference>
<dbReference type="AlphaFoldDB" id="A0A379MRQ3"/>